<protein>
    <submittedName>
        <fullName evidence="2">Uncharacterized protein</fullName>
    </submittedName>
</protein>
<feature type="compositionally biased region" description="Pro residues" evidence="1">
    <location>
        <begin position="1"/>
        <end position="12"/>
    </location>
</feature>
<dbReference type="Proteomes" id="UP001179952">
    <property type="component" value="Unassembled WGS sequence"/>
</dbReference>
<feature type="region of interest" description="Disordered" evidence="1">
    <location>
        <begin position="1"/>
        <end position="21"/>
    </location>
</feature>
<reference evidence="2" key="2">
    <citation type="submission" date="2023-06" db="EMBL/GenBank/DDBJ databases">
        <authorList>
            <person name="Ma L."/>
            <person name="Liu K.-W."/>
            <person name="Li Z."/>
            <person name="Hsiao Y.-Y."/>
            <person name="Qi Y."/>
            <person name="Fu T."/>
            <person name="Tang G."/>
            <person name="Zhang D."/>
            <person name="Sun W.-H."/>
            <person name="Liu D.-K."/>
            <person name="Li Y."/>
            <person name="Chen G.-Z."/>
            <person name="Liu X.-D."/>
            <person name="Liao X.-Y."/>
            <person name="Jiang Y.-T."/>
            <person name="Yu X."/>
            <person name="Hao Y."/>
            <person name="Huang J."/>
            <person name="Zhao X.-W."/>
            <person name="Ke S."/>
            <person name="Chen Y.-Y."/>
            <person name="Wu W.-L."/>
            <person name="Hsu J.-L."/>
            <person name="Lin Y.-F."/>
            <person name="Huang M.-D."/>
            <person name="Li C.-Y."/>
            <person name="Huang L."/>
            <person name="Wang Z.-W."/>
            <person name="Zhao X."/>
            <person name="Zhong W.-Y."/>
            <person name="Peng D.-H."/>
            <person name="Ahmad S."/>
            <person name="Lan S."/>
            <person name="Zhang J.-S."/>
            <person name="Tsai W.-C."/>
            <person name="Van De Peer Y."/>
            <person name="Liu Z.-J."/>
        </authorList>
    </citation>
    <scope>NUCLEOTIDE SEQUENCE</scope>
    <source>
        <strain evidence="2">SCP</strain>
        <tissue evidence="2">Leaves</tissue>
    </source>
</reference>
<dbReference type="EMBL" id="JAUJYN010000003">
    <property type="protein sequence ID" value="KAK1276490.1"/>
    <property type="molecule type" value="Genomic_DNA"/>
</dbReference>
<gene>
    <name evidence="2" type="ORF">QJS04_geneDACA000795</name>
</gene>
<accession>A0AAV9BJ28</accession>
<evidence type="ECO:0000313" key="3">
    <source>
        <dbReference type="Proteomes" id="UP001179952"/>
    </source>
</evidence>
<organism evidence="2 3">
    <name type="scientific">Acorus gramineus</name>
    <name type="common">Dwarf sweet flag</name>
    <dbReference type="NCBI Taxonomy" id="55184"/>
    <lineage>
        <taxon>Eukaryota</taxon>
        <taxon>Viridiplantae</taxon>
        <taxon>Streptophyta</taxon>
        <taxon>Embryophyta</taxon>
        <taxon>Tracheophyta</taxon>
        <taxon>Spermatophyta</taxon>
        <taxon>Magnoliopsida</taxon>
        <taxon>Liliopsida</taxon>
        <taxon>Acoraceae</taxon>
        <taxon>Acorus</taxon>
    </lineage>
</organism>
<evidence type="ECO:0000256" key="1">
    <source>
        <dbReference type="SAM" id="MobiDB-lite"/>
    </source>
</evidence>
<dbReference type="AlphaFoldDB" id="A0AAV9BJ28"/>
<name>A0AAV9BJ28_ACOGR</name>
<evidence type="ECO:0000313" key="2">
    <source>
        <dbReference type="EMBL" id="KAK1276490.1"/>
    </source>
</evidence>
<reference evidence="2" key="1">
    <citation type="journal article" date="2023" name="Nat. Commun.">
        <title>Diploid and tetraploid genomes of Acorus and the evolution of monocots.</title>
        <authorList>
            <person name="Ma L."/>
            <person name="Liu K.W."/>
            <person name="Li Z."/>
            <person name="Hsiao Y.Y."/>
            <person name="Qi Y."/>
            <person name="Fu T."/>
            <person name="Tang G.D."/>
            <person name="Zhang D."/>
            <person name="Sun W.H."/>
            <person name="Liu D.K."/>
            <person name="Li Y."/>
            <person name="Chen G.Z."/>
            <person name="Liu X.D."/>
            <person name="Liao X.Y."/>
            <person name="Jiang Y.T."/>
            <person name="Yu X."/>
            <person name="Hao Y."/>
            <person name="Huang J."/>
            <person name="Zhao X.W."/>
            <person name="Ke S."/>
            <person name="Chen Y.Y."/>
            <person name="Wu W.L."/>
            <person name="Hsu J.L."/>
            <person name="Lin Y.F."/>
            <person name="Huang M.D."/>
            <person name="Li C.Y."/>
            <person name="Huang L."/>
            <person name="Wang Z.W."/>
            <person name="Zhao X."/>
            <person name="Zhong W.Y."/>
            <person name="Peng D.H."/>
            <person name="Ahmad S."/>
            <person name="Lan S."/>
            <person name="Zhang J.S."/>
            <person name="Tsai W.C."/>
            <person name="Van de Peer Y."/>
            <person name="Liu Z.J."/>
        </authorList>
    </citation>
    <scope>NUCLEOTIDE SEQUENCE</scope>
    <source>
        <strain evidence="2">SCP</strain>
    </source>
</reference>
<keyword evidence="3" id="KW-1185">Reference proteome</keyword>
<proteinExistence type="predicted"/>
<comment type="caution">
    <text evidence="2">The sequence shown here is derived from an EMBL/GenBank/DDBJ whole genome shotgun (WGS) entry which is preliminary data.</text>
</comment>
<sequence>MRNPRCAPPTPAPASTRSTNASLLRPIDEVRLTRTAKEANNYVVGQLYTKSFQKISIPKKETVNHA</sequence>